<dbReference type="RefSeq" id="WP_016578278.1">
    <property type="nucleotide sequence ID" value="NZ_BHXC01000006.1"/>
</dbReference>
<feature type="binding site" evidence="7">
    <location>
        <position position="36"/>
    </location>
    <ligand>
        <name>Zn(2+)</name>
        <dbReference type="ChEBI" id="CHEBI:29105"/>
    </ligand>
</feature>
<dbReference type="InterPro" id="IPR036874">
    <property type="entry name" value="Carbonic_anhydrase_sf"/>
</dbReference>
<evidence type="ECO:0000256" key="7">
    <source>
        <dbReference type="PIRSR" id="PIRSR601765-1"/>
    </source>
</evidence>
<comment type="cofactor">
    <cofactor evidence="7">
        <name>Zn(2+)</name>
        <dbReference type="ChEBI" id="CHEBI:29105"/>
    </cofactor>
    <text evidence="7">Binds 1 zinc ion per subunit.</text>
</comment>
<dbReference type="PANTHER" id="PTHR43175:SF3">
    <property type="entry name" value="CARBON DISULFIDE HYDROLASE"/>
    <property type="match status" value="1"/>
</dbReference>
<sequence length="176" mass="18365">MIDTDELAQRNAEFADGGSFADLKLMPSGRLTVIGCVDPRVDPSDVLRLKLGEAAVIRNVGGRVTPAALRTLGMLSKVVQARTGGPGPAANHYAVLHHTDCGITDLAAFPELLADYFEVPAADLDAKAVTDPVAAVRVDVGILKQELRAGVLVSGLVYDVATGLIDVVVPPSRVDA</sequence>
<keyword evidence="4 7" id="KW-0862">Zinc</keyword>
<evidence type="ECO:0000256" key="4">
    <source>
        <dbReference type="ARBA" id="ARBA00022833"/>
    </source>
</evidence>
<dbReference type="Pfam" id="PF00484">
    <property type="entry name" value="Pro_CA"/>
    <property type="match status" value="1"/>
</dbReference>
<evidence type="ECO:0000313" key="8">
    <source>
        <dbReference type="EMBL" id="GCB89166.1"/>
    </source>
</evidence>
<dbReference type="EC" id="4.2.1.1" evidence="2"/>
<comment type="function">
    <text evidence="5">Catalyzes the reversible hydration of carbon dioxide to form bicarbonate.</text>
</comment>
<organism evidence="8 9">
    <name type="scientific">Streptomyces noursei</name>
    <name type="common">Streptomyces albulus</name>
    <dbReference type="NCBI Taxonomy" id="1971"/>
    <lineage>
        <taxon>Bacteria</taxon>
        <taxon>Bacillati</taxon>
        <taxon>Actinomycetota</taxon>
        <taxon>Actinomycetes</taxon>
        <taxon>Kitasatosporales</taxon>
        <taxon>Streptomycetaceae</taxon>
        <taxon>Streptomyces</taxon>
    </lineage>
</organism>
<evidence type="ECO:0000256" key="6">
    <source>
        <dbReference type="ARBA" id="ARBA00048348"/>
    </source>
</evidence>
<dbReference type="SMART" id="SM00947">
    <property type="entry name" value="Pro_CA"/>
    <property type="match status" value="1"/>
</dbReference>
<comment type="caution">
    <text evidence="8">The sequence shown here is derived from an EMBL/GenBank/DDBJ whole genome shotgun (WGS) entry which is preliminary data.</text>
</comment>
<dbReference type="GO" id="GO:0008270">
    <property type="term" value="F:zinc ion binding"/>
    <property type="evidence" value="ECO:0007669"/>
    <property type="project" value="InterPro"/>
</dbReference>
<proteinExistence type="inferred from homology"/>
<evidence type="ECO:0000256" key="2">
    <source>
        <dbReference type="ARBA" id="ARBA00012925"/>
    </source>
</evidence>
<name>A0A059VX01_STRNR</name>
<feature type="binding site" evidence="7">
    <location>
        <position position="101"/>
    </location>
    <ligand>
        <name>Zn(2+)</name>
        <dbReference type="ChEBI" id="CHEBI:29105"/>
    </ligand>
</feature>
<evidence type="ECO:0000313" key="9">
    <source>
        <dbReference type="Proteomes" id="UP000288351"/>
    </source>
</evidence>
<evidence type="ECO:0000256" key="3">
    <source>
        <dbReference type="ARBA" id="ARBA00022723"/>
    </source>
</evidence>
<dbReference type="eggNOG" id="COG0288">
    <property type="taxonomic scope" value="Bacteria"/>
</dbReference>
<protein>
    <recommendedName>
        <fullName evidence="2">carbonic anhydrase</fullName>
        <ecNumber evidence="2">4.2.1.1</ecNumber>
    </recommendedName>
</protein>
<dbReference type="Proteomes" id="UP000288351">
    <property type="component" value="Unassembled WGS sequence"/>
</dbReference>
<dbReference type="AlphaFoldDB" id="A0A059VX01"/>
<feature type="binding site" evidence="7">
    <location>
        <position position="38"/>
    </location>
    <ligand>
        <name>Zn(2+)</name>
        <dbReference type="ChEBI" id="CHEBI:29105"/>
    </ligand>
</feature>
<keyword evidence="3 7" id="KW-0479">Metal-binding</keyword>
<comment type="similarity">
    <text evidence="1">Belongs to the beta-class carbonic anhydrase family.</text>
</comment>
<dbReference type="SUPFAM" id="SSF53056">
    <property type="entry name" value="beta-carbonic anhydrase, cab"/>
    <property type="match status" value="1"/>
</dbReference>
<dbReference type="Gene3D" id="3.40.1050.10">
    <property type="entry name" value="Carbonic anhydrase"/>
    <property type="match status" value="1"/>
</dbReference>
<dbReference type="EMBL" id="BHXC01000006">
    <property type="protein sequence ID" value="GCB89166.1"/>
    <property type="molecule type" value="Genomic_DNA"/>
</dbReference>
<reference evidence="8 9" key="1">
    <citation type="journal article" date="2019" name="Microbiol. Resour. Announc.">
        <title>Draft Genome Sequence of the Most Traditional epsilon-Poly-l-Lysine Producer, Streptomyces albulus NBRC14147.</title>
        <authorList>
            <person name="Yamanaka K."/>
            <person name="Hamano Y."/>
        </authorList>
    </citation>
    <scope>NUCLEOTIDE SEQUENCE [LARGE SCALE GENOMIC DNA]</scope>
    <source>
        <strain evidence="8 9">NBRC 14147</strain>
    </source>
</reference>
<dbReference type="InterPro" id="IPR001765">
    <property type="entry name" value="Carbonic_anhydrase"/>
</dbReference>
<evidence type="ECO:0000256" key="1">
    <source>
        <dbReference type="ARBA" id="ARBA00006217"/>
    </source>
</evidence>
<accession>A0A059VX01</accession>
<dbReference type="STRING" id="68570.DC74_1035"/>
<feature type="binding site" evidence="7">
    <location>
        <position position="98"/>
    </location>
    <ligand>
        <name>Zn(2+)</name>
        <dbReference type="ChEBI" id="CHEBI:29105"/>
    </ligand>
</feature>
<dbReference type="PANTHER" id="PTHR43175">
    <property type="entry name" value="CARBONIC ANHYDRASE"/>
    <property type="match status" value="1"/>
</dbReference>
<dbReference type="GO" id="GO:0004089">
    <property type="term" value="F:carbonate dehydratase activity"/>
    <property type="evidence" value="ECO:0007669"/>
    <property type="project" value="UniProtKB-EC"/>
</dbReference>
<evidence type="ECO:0000256" key="5">
    <source>
        <dbReference type="ARBA" id="ARBA00024993"/>
    </source>
</evidence>
<gene>
    <name evidence="8" type="primary">cynT_1</name>
    <name evidence="8" type="ORF">SALB_01840</name>
</gene>
<comment type="catalytic activity">
    <reaction evidence="6">
        <text>hydrogencarbonate + H(+) = CO2 + H2O</text>
        <dbReference type="Rhea" id="RHEA:10748"/>
        <dbReference type="ChEBI" id="CHEBI:15377"/>
        <dbReference type="ChEBI" id="CHEBI:15378"/>
        <dbReference type="ChEBI" id="CHEBI:16526"/>
        <dbReference type="ChEBI" id="CHEBI:17544"/>
        <dbReference type="EC" id="4.2.1.1"/>
    </reaction>
</comment>